<reference evidence="15" key="1">
    <citation type="submission" date="2021-03" db="EMBL/GenBank/DDBJ databases">
        <authorList>
            <person name="Tagirdzhanova G."/>
        </authorList>
    </citation>
    <scope>NUCLEOTIDE SEQUENCE</scope>
</reference>
<dbReference type="Pfam" id="PF08030">
    <property type="entry name" value="NAD_binding_6"/>
    <property type="match status" value="1"/>
</dbReference>
<evidence type="ECO:0000259" key="14">
    <source>
        <dbReference type="PROSITE" id="PS51384"/>
    </source>
</evidence>
<accession>A0A8H3HXM2</accession>
<dbReference type="SUPFAM" id="SSF63380">
    <property type="entry name" value="Riboflavin synthase domain-like"/>
    <property type="match status" value="1"/>
</dbReference>
<dbReference type="InterPro" id="IPR051410">
    <property type="entry name" value="Ferric/Cupric_Reductase"/>
</dbReference>
<keyword evidence="8 13" id="KW-1133">Transmembrane helix</keyword>
<feature type="transmembrane region" description="Helical" evidence="13">
    <location>
        <begin position="266"/>
        <end position="286"/>
    </location>
</feature>
<dbReference type="InterPro" id="IPR013130">
    <property type="entry name" value="Fe3_Rdtase_TM_dom"/>
</dbReference>
<dbReference type="OrthoDB" id="17725at2759"/>
<protein>
    <recommendedName>
        <fullName evidence="3">ferric-chelate reductase (NADPH)</fullName>
        <ecNumber evidence="3">1.16.1.9</ecNumber>
    </recommendedName>
</protein>
<dbReference type="InterPro" id="IPR013112">
    <property type="entry name" value="FAD-bd_8"/>
</dbReference>
<dbReference type="CDD" id="cd06186">
    <property type="entry name" value="NOX_Duox_like_FAD_NADP"/>
    <property type="match status" value="1"/>
</dbReference>
<organism evidence="15 16">
    <name type="scientific">Gomphillus americanus</name>
    <dbReference type="NCBI Taxonomy" id="1940652"/>
    <lineage>
        <taxon>Eukaryota</taxon>
        <taxon>Fungi</taxon>
        <taxon>Dikarya</taxon>
        <taxon>Ascomycota</taxon>
        <taxon>Pezizomycotina</taxon>
        <taxon>Lecanoromycetes</taxon>
        <taxon>OSLEUM clade</taxon>
        <taxon>Ostropomycetidae</taxon>
        <taxon>Ostropales</taxon>
        <taxon>Graphidaceae</taxon>
        <taxon>Gomphilloideae</taxon>
        <taxon>Gomphillus</taxon>
    </lineage>
</organism>
<comment type="caution">
    <text evidence="15">The sequence shown here is derived from an EMBL/GenBank/DDBJ whole genome shotgun (WGS) entry which is preliminary data.</text>
</comment>
<evidence type="ECO:0000256" key="13">
    <source>
        <dbReference type="SAM" id="Phobius"/>
    </source>
</evidence>
<proteinExistence type="inferred from homology"/>
<evidence type="ECO:0000256" key="3">
    <source>
        <dbReference type="ARBA" id="ARBA00012668"/>
    </source>
</evidence>
<dbReference type="PANTHER" id="PTHR32361:SF23">
    <property type="entry name" value="FERRIC-CHELATE REDUCTASE"/>
    <property type="match status" value="1"/>
</dbReference>
<dbReference type="SFLD" id="SFLDS00052">
    <property type="entry name" value="Ferric_Reductase_Domain"/>
    <property type="match status" value="1"/>
</dbReference>
<evidence type="ECO:0000256" key="11">
    <source>
        <dbReference type="ARBA" id="ARBA00023136"/>
    </source>
</evidence>
<dbReference type="Gene3D" id="2.40.30.10">
    <property type="entry name" value="Translation factors"/>
    <property type="match status" value="1"/>
</dbReference>
<comment type="catalytic activity">
    <reaction evidence="12">
        <text>2 a Fe(II)-siderophore + NADP(+) + H(+) = 2 a Fe(III)-siderophore + NADPH</text>
        <dbReference type="Rhea" id="RHEA:28795"/>
        <dbReference type="Rhea" id="RHEA-COMP:11342"/>
        <dbReference type="Rhea" id="RHEA-COMP:11344"/>
        <dbReference type="ChEBI" id="CHEBI:15378"/>
        <dbReference type="ChEBI" id="CHEBI:29033"/>
        <dbReference type="ChEBI" id="CHEBI:29034"/>
        <dbReference type="ChEBI" id="CHEBI:57783"/>
        <dbReference type="ChEBI" id="CHEBI:58349"/>
        <dbReference type="EC" id="1.16.1.9"/>
    </reaction>
</comment>
<keyword evidence="5" id="KW-1003">Cell membrane</keyword>
<evidence type="ECO:0000256" key="4">
    <source>
        <dbReference type="ARBA" id="ARBA00022448"/>
    </source>
</evidence>
<keyword evidence="6 13" id="KW-0812">Transmembrane</keyword>
<evidence type="ECO:0000256" key="10">
    <source>
        <dbReference type="ARBA" id="ARBA00023065"/>
    </source>
</evidence>
<dbReference type="Pfam" id="PF01794">
    <property type="entry name" value="Ferric_reduct"/>
    <property type="match status" value="1"/>
</dbReference>
<gene>
    <name evidence="15" type="ORF">GOMPHAMPRED_004852</name>
</gene>
<comment type="similarity">
    <text evidence="2">Belongs to the ferric reductase (FRE) family.</text>
</comment>
<dbReference type="InterPro" id="IPR013121">
    <property type="entry name" value="Fe_red_NAD-bd_6"/>
</dbReference>
<feature type="transmembrane region" description="Helical" evidence="13">
    <location>
        <begin position="55"/>
        <end position="74"/>
    </location>
</feature>
<dbReference type="GO" id="GO:0052851">
    <property type="term" value="F:ferric-chelate reductase (NADPH) activity"/>
    <property type="evidence" value="ECO:0007669"/>
    <property type="project" value="UniProtKB-EC"/>
</dbReference>
<evidence type="ECO:0000256" key="5">
    <source>
        <dbReference type="ARBA" id="ARBA00022475"/>
    </source>
</evidence>
<dbReference type="PROSITE" id="PS51384">
    <property type="entry name" value="FAD_FR"/>
    <property type="match status" value="1"/>
</dbReference>
<dbReference type="GO" id="GO:0005886">
    <property type="term" value="C:plasma membrane"/>
    <property type="evidence" value="ECO:0007669"/>
    <property type="project" value="UniProtKB-SubCell"/>
</dbReference>
<evidence type="ECO:0000256" key="1">
    <source>
        <dbReference type="ARBA" id="ARBA00004651"/>
    </source>
</evidence>
<evidence type="ECO:0000313" key="15">
    <source>
        <dbReference type="EMBL" id="CAF9906667.1"/>
    </source>
</evidence>
<keyword evidence="16" id="KW-1185">Reference proteome</keyword>
<comment type="subcellular location">
    <subcellularLocation>
        <location evidence="1">Cell membrane</location>
        <topology evidence="1">Multi-pass membrane protein</topology>
    </subcellularLocation>
</comment>
<dbReference type="PANTHER" id="PTHR32361">
    <property type="entry name" value="FERRIC/CUPRIC REDUCTASE TRANSMEMBRANE COMPONENT"/>
    <property type="match status" value="1"/>
</dbReference>
<evidence type="ECO:0000256" key="6">
    <source>
        <dbReference type="ARBA" id="ARBA00022692"/>
    </source>
</evidence>
<keyword evidence="4" id="KW-0813">Transport</keyword>
<keyword evidence="11 13" id="KW-0472">Membrane</keyword>
<keyword evidence="7" id="KW-0249">Electron transport</keyword>
<dbReference type="Gene3D" id="3.40.50.80">
    <property type="entry name" value="Nucleotide-binding domain of ferredoxin-NADP reductase (FNR) module"/>
    <property type="match status" value="1"/>
</dbReference>
<feature type="transmembrane region" description="Helical" evidence="13">
    <location>
        <begin position="161"/>
        <end position="186"/>
    </location>
</feature>
<dbReference type="EMBL" id="CAJPDQ010000003">
    <property type="protein sequence ID" value="CAF9906667.1"/>
    <property type="molecule type" value="Genomic_DNA"/>
</dbReference>
<feature type="transmembrane region" description="Helical" evidence="13">
    <location>
        <begin position="292"/>
        <end position="312"/>
    </location>
</feature>
<feature type="transmembrane region" description="Helical" evidence="13">
    <location>
        <begin position="198"/>
        <end position="219"/>
    </location>
</feature>
<feature type="transmembrane region" description="Helical" evidence="13">
    <location>
        <begin position="239"/>
        <end position="259"/>
    </location>
</feature>
<evidence type="ECO:0000256" key="7">
    <source>
        <dbReference type="ARBA" id="ARBA00022982"/>
    </source>
</evidence>
<dbReference type="InterPro" id="IPR017927">
    <property type="entry name" value="FAD-bd_FR_type"/>
</dbReference>
<sequence length="633" mass="71711">MSMATDTDLSSPIANLTLQDPRCSNDTCLAYAEAHAASQAAVSWYFQFEYGHWTTWLYLALIGVYTLAHCYRLFGSTRHRVAQSKSHWTNTFVSYPLAAYRSIAYRRFRGRLFDSLGLPSVGILLFLLLAFIFAIAATFAVQPYYREHRGFGSPPIAIRTGVMATACTPVLFALAGKANFITWLTGYGHEKLNVFHRYIAWICFFLSIVHTIPFIVAPLNEGGFAALTTQFYQPGGYEYTGVPPLAMLFGLVILSIPWIRHRLYETFWHLHIILAILYLALMFWHTDQEQDSWVYLWASLALLLGQTFVRLFHYNQAFNLRNQWLTGSTTSISVLSGQTLLLKIGCPSHFTWRPGQHCYIRFPKLGIWHNHPFTIANAHQLQSGKTAKTIQILVRSNGDFTRSLLDLADSRDDAQIVTILDGPYGGYRYEIGRTHHDMILVAGGAGVSACIPWLQHIVRQSSKDVDRADILRQITLIWMVRRIEHTTWQSSEILQTLFEAAGILIKIKVHVTNDAQVQEDDSPNENYKDIEEPKSRAITEEDTLFERSEVELHYGRPRLSILLASMIQNDKTFVLGEYIALDPCLIDYLLSEITACGPESLKIDVSNACAALQSRVLAGAVREVKLHTETFGW</sequence>
<evidence type="ECO:0000256" key="12">
    <source>
        <dbReference type="ARBA" id="ARBA00048483"/>
    </source>
</evidence>
<evidence type="ECO:0000256" key="8">
    <source>
        <dbReference type="ARBA" id="ARBA00022989"/>
    </source>
</evidence>
<name>A0A8H3HXM2_9LECA</name>
<dbReference type="SFLD" id="SFLDG01168">
    <property type="entry name" value="Ferric_reductase_subgroup_(FRE"/>
    <property type="match status" value="1"/>
</dbReference>
<dbReference type="GO" id="GO:0006826">
    <property type="term" value="P:iron ion transport"/>
    <property type="evidence" value="ECO:0007669"/>
    <property type="project" value="UniProtKB-ARBA"/>
</dbReference>
<dbReference type="SUPFAM" id="SSF52343">
    <property type="entry name" value="Ferredoxin reductase-like, C-terminal NADP-linked domain"/>
    <property type="match status" value="1"/>
</dbReference>
<dbReference type="Proteomes" id="UP000664169">
    <property type="component" value="Unassembled WGS sequence"/>
</dbReference>
<evidence type="ECO:0000313" key="16">
    <source>
        <dbReference type="Proteomes" id="UP000664169"/>
    </source>
</evidence>
<dbReference type="GO" id="GO:0006879">
    <property type="term" value="P:intracellular iron ion homeostasis"/>
    <property type="evidence" value="ECO:0007669"/>
    <property type="project" value="TreeGrafter"/>
</dbReference>
<keyword evidence="10" id="KW-0406">Ion transport</keyword>
<dbReference type="AlphaFoldDB" id="A0A8H3HXM2"/>
<feature type="transmembrane region" description="Helical" evidence="13">
    <location>
        <begin position="116"/>
        <end position="141"/>
    </location>
</feature>
<dbReference type="EC" id="1.16.1.9" evidence="3"/>
<keyword evidence="9" id="KW-0560">Oxidoreductase</keyword>
<dbReference type="InterPro" id="IPR017938">
    <property type="entry name" value="Riboflavin_synthase-like_b-brl"/>
</dbReference>
<dbReference type="GO" id="GO:0015677">
    <property type="term" value="P:copper ion import"/>
    <property type="evidence" value="ECO:0007669"/>
    <property type="project" value="TreeGrafter"/>
</dbReference>
<dbReference type="InterPro" id="IPR039261">
    <property type="entry name" value="FNR_nucleotide-bd"/>
</dbReference>
<dbReference type="Pfam" id="PF08022">
    <property type="entry name" value="FAD_binding_8"/>
    <property type="match status" value="1"/>
</dbReference>
<feature type="domain" description="FAD-binding FR-type" evidence="14">
    <location>
        <begin position="322"/>
        <end position="430"/>
    </location>
</feature>
<evidence type="ECO:0000256" key="2">
    <source>
        <dbReference type="ARBA" id="ARBA00006278"/>
    </source>
</evidence>
<evidence type="ECO:0000256" key="9">
    <source>
        <dbReference type="ARBA" id="ARBA00023002"/>
    </source>
</evidence>